<feature type="compositionally biased region" description="Low complexity" evidence="2">
    <location>
        <begin position="227"/>
        <end position="240"/>
    </location>
</feature>
<dbReference type="InterPro" id="IPR039577">
    <property type="entry name" value="Rad18"/>
</dbReference>
<feature type="compositionally biased region" description="Low complexity" evidence="2">
    <location>
        <begin position="120"/>
        <end position="143"/>
    </location>
</feature>
<dbReference type="PANTHER" id="PTHR14134">
    <property type="entry name" value="E3 UBIQUITIN-PROTEIN LIGASE RAD18"/>
    <property type="match status" value="1"/>
</dbReference>
<organism evidence="3 4">
    <name type="scientific">Chlamydomonas incerta</name>
    <dbReference type="NCBI Taxonomy" id="51695"/>
    <lineage>
        <taxon>Eukaryota</taxon>
        <taxon>Viridiplantae</taxon>
        <taxon>Chlorophyta</taxon>
        <taxon>core chlorophytes</taxon>
        <taxon>Chlorophyceae</taxon>
        <taxon>CS clade</taxon>
        <taxon>Chlamydomonadales</taxon>
        <taxon>Chlamydomonadaceae</taxon>
        <taxon>Chlamydomonas</taxon>
    </lineage>
</organism>
<dbReference type="GO" id="GO:0003697">
    <property type="term" value="F:single-stranded DNA binding"/>
    <property type="evidence" value="ECO:0007669"/>
    <property type="project" value="InterPro"/>
</dbReference>
<name>A0A835TE49_CHLIN</name>
<feature type="compositionally biased region" description="Acidic residues" evidence="2">
    <location>
        <begin position="743"/>
        <end position="759"/>
    </location>
</feature>
<feature type="region of interest" description="Disordered" evidence="2">
    <location>
        <begin position="509"/>
        <end position="589"/>
    </location>
</feature>
<feature type="compositionally biased region" description="Low complexity" evidence="2">
    <location>
        <begin position="251"/>
        <end position="276"/>
    </location>
</feature>
<gene>
    <name evidence="3" type="ORF">HXX76_005255</name>
</gene>
<dbReference type="OrthoDB" id="552903at2759"/>
<evidence type="ECO:0008006" key="5">
    <source>
        <dbReference type="Google" id="ProtNLM"/>
    </source>
</evidence>
<dbReference type="GO" id="GO:0006301">
    <property type="term" value="P:DNA damage tolerance"/>
    <property type="evidence" value="ECO:0007669"/>
    <property type="project" value="InterPro"/>
</dbReference>
<feature type="region of interest" description="Disordered" evidence="2">
    <location>
        <begin position="659"/>
        <end position="783"/>
    </location>
</feature>
<keyword evidence="4" id="KW-1185">Reference proteome</keyword>
<dbReference type="GO" id="GO:0005634">
    <property type="term" value="C:nucleus"/>
    <property type="evidence" value="ECO:0007669"/>
    <property type="project" value="TreeGrafter"/>
</dbReference>
<feature type="compositionally biased region" description="Gly residues" evidence="2">
    <location>
        <begin position="539"/>
        <end position="550"/>
    </location>
</feature>
<feature type="region of interest" description="Disordered" evidence="2">
    <location>
        <begin position="391"/>
        <end position="418"/>
    </location>
</feature>
<dbReference type="PANTHER" id="PTHR14134:SF2">
    <property type="entry name" value="E3 UBIQUITIN-PROTEIN LIGASE RAD18"/>
    <property type="match status" value="1"/>
</dbReference>
<dbReference type="EMBL" id="JAEHOC010000009">
    <property type="protein sequence ID" value="KAG2438709.1"/>
    <property type="molecule type" value="Genomic_DNA"/>
</dbReference>
<reference evidence="3" key="1">
    <citation type="journal article" date="2020" name="bioRxiv">
        <title>Comparative genomics of Chlamydomonas.</title>
        <authorList>
            <person name="Craig R.J."/>
            <person name="Hasan A.R."/>
            <person name="Ness R.W."/>
            <person name="Keightley P.D."/>
        </authorList>
    </citation>
    <scope>NUCLEOTIDE SEQUENCE</scope>
    <source>
        <strain evidence="3">SAG 7.73</strain>
    </source>
</reference>
<feature type="compositionally biased region" description="Acidic residues" evidence="2">
    <location>
        <begin position="201"/>
        <end position="219"/>
    </location>
</feature>
<proteinExistence type="predicted"/>
<dbReference type="AlphaFoldDB" id="A0A835TE49"/>
<feature type="coiled-coil region" evidence="1">
    <location>
        <begin position="51"/>
        <end position="78"/>
    </location>
</feature>
<dbReference type="GO" id="GO:0061630">
    <property type="term" value="F:ubiquitin protein ligase activity"/>
    <property type="evidence" value="ECO:0007669"/>
    <property type="project" value="InterPro"/>
</dbReference>
<keyword evidence="1" id="KW-0175">Coiled coil</keyword>
<dbReference type="GO" id="GO:0006513">
    <property type="term" value="P:protein monoubiquitination"/>
    <property type="evidence" value="ECO:0007669"/>
    <property type="project" value="InterPro"/>
</dbReference>
<dbReference type="Proteomes" id="UP000650467">
    <property type="component" value="Unassembled WGS sequence"/>
</dbReference>
<feature type="region of interest" description="Disordered" evidence="2">
    <location>
        <begin position="806"/>
        <end position="851"/>
    </location>
</feature>
<protein>
    <recommendedName>
        <fullName evidence="5">UBZ4-type domain-containing protein</fullName>
    </recommendedName>
</protein>
<accession>A0A835TE49</accession>
<feature type="region of interest" description="Disordered" evidence="2">
    <location>
        <begin position="120"/>
        <end position="285"/>
    </location>
</feature>
<feature type="compositionally biased region" description="Low complexity" evidence="2">
    <location>
        <begin position="691"/>
        <end position="710"/>
    </location>
</feature>
<evidence type="ECO:0000256" key="1">
    <source>
        <dbReference type="SAM" id="Coils"/>
    </source>
</evidence>
<feature type="compositionally biased region" description="Low complexity" evidence="2">
    <location>
        <begin position="513"/>
        <end position="532"/>
    </location>
</feature>
<feature type="compositionally biased region" description="Basic and acidic residues" evidence="2">
    <location>
        <begin position="729"/>
        <end position="742"/>
    </location>
</feature>
<dbReference type="GO" id="GO:0097505">
    <property type="term" value="C:Rad6-Rad18 complex"/>
    <property type="evidence" value="ECO:0007669"/>
    <property type="project" value="TreeGrafter"/>
</dbReference>
<sequence length="890" mass="88436">MCIRQSLDFAHANKQKGTCPSCRADCNSDQLRRVDALRLAITALPRAAAAVHDLRRCLEETERRLRDAENAGSVTQDRSGLGTEVAGAAAAAAAGASGAALRPGGRASHAAAEAPTGTLAGAARGRPRRGAAQQQASQPPARSTRQAARQAHGGPSSKRQAVGDTRARRAAGGDGEEDDSSDADGLVSSEWSDGDGGLVSESEEVEDEEDVLCDLEEDYSPNGRNQGPRQPTAATGPAAGPRKRGRPSSTAAAAPAAARQPHHGAAGARGSGSAPPAHAPAPAPRSDMGDCPLCGRTYGMVQLQAHVDVCLARQAARSGGAVGLPGAAASLARGPSPGAAAAAGGVKPGMTGPLARSFGGGGGAGAGGGGGAGEAAGVALAGLRGRPGASGAAAAVGAGGGGASAPSRPPTDVKVPPAHAWHSMTDKAARKIMAGIGLPTTGDKNEWSNRYNRYRTFLRTERDRCTTLSMDQLLRAFLQKEQQEDAGRRQPAAAPNWMLNQIREAAERMKLVQRSQQAAAAQRARSAPASGANDDDPGDGGGGGGCGGEGVSPTVPSPATEQGGDVAEEEATATAAARPPWPQAARDVAGRATAGVAGAAVAAGPGPRLADRDVIMIGSDSEEDPEQRHQAAAGVSAEPMTTAAAAAAAAAAAGLVSEVGAGEPAPGNGGPEPGAHEPRRLAPAEQPHVPGSDAAASSAAAAAAADQHGAGAAGGDGVAAARDGNWPAKHSEVMQHPHREEQQAELDQEQELEQGEDETPPPRSSQWMRGGSPPPGADEDRAAGFVPVVGASWGLPWALDYGGRGAAVSAGLGASDSVGSGEEAPANTDGVPSALAPAPPAGGGWLADISNGVGSQRQAWPLLQTASDNVPGAAGKAVALALDGQRRPSS</sequence>
<evidence type="ECO:0000256" key="2">
    <source>
        <dbReference type="SAM" id="MobiDB-lite"/>
    </source>
</evidence>
<comment type="caution">
    <text evidence="3">The sequence shown here is derived from an EMBL/GenBank/DDBJ whole genome shotgun (WGS) entry which is preliminary data.</text>
</comment>
<evidence type="ECO:0000313" key="4">
    <source>
        <dbReference type="Proteomes" id="UP000650467"/>
    </source>
</evidence>
<evidence type="ECO:0000313" key="3">
    <source>
        <dbReference type="EMBL" id="KAG2438709.1"/>
    </source>
</evidence>